<dbReference type="EC" id="2.1.1.37" evidence="8"/>
<dbReference type="GO" id="GO:0003886">
    <property type="term" value="F:DNA (cytosine-5-)-methyltransferase activity"/>
    <property type="evidence" value="ECO:0007669"/>
    <property type="project" value="UniProtKB-EC"/>
</dbReference>
<dbReference type="InterPro" id="IPR050390">
    <property type="entry name" value="C5-Methyltransferase"/>
</dbReference>
<evidence type="ECO:0000256" key="4">
    <source>
        <dbReference type="ARBA" id="ARBA00022747"/>
    </source>
</evidence>
<dbReference type="PROSITE" id="PS51679">
    <property type="entry name" value="SAM_MT_C5"/>
    <property type="match status" value="1"/>
</dbReference>
<dbReference type="EMBL" id="CP038802">
    <property type="protein sequence ID" value="UTY27605.1"/>
    <property type="molecule type" value="Genomic_DNA"/>
</dbReference>
<evidence type="ECO:0000256" key="8">
    <source>
        <dbReference type="RuleBase" id="RU000417"/>
    </source>
</evidence>
<comment type="catalytic activity">
    <reaction evidence="5 8">
        <text>a 2'-deoxycytidine in DNA + S-adenosyl-L-methionine = a 5-methyl-2'-deoxycytidine in DNA + S-adenosyl-L-homocysteine + H(+)</text>
        <dbReference type="Rhea" id="RHEA:13681"/>
        <dbReference type="Rhea" id="RHEA-COMP:11369"/>
        <dbReference type="Rhea" id="RHEA-COMP:11370"/>
        <dbReference type="ChEBI" id="CHEBI:15378"/>
        <dbReference type="ChEBI" id="CHEBI:57856"/>
        <dbReference type="ChEBI" id="CHEBI:59789"/>
        <dbReference type="ChEBI" id="CHEBI:85452"/>
        <dbReference type="ChEBI" id="CHEBI:85454"/>
        <dbReference type="EC" id="2.1.1.37"/>
    </reaction>
</comment>
<dbReference type="Gene3D" id="3.90.120.30">
    <property type="match status" value="1"/>
</dbReference>
<accession>A0ABY5HR30</accession>
<evidence type="ECO:0000256" key="6">
    <source>
        <dbReference type="PROSITE-ProRule" id="PRU01016"/>
    </source>
</evidence>
<dbReference type="RefSeq" id="WP_255805604.1">
    <property type="nucleotide sequence ID" value="NZ_CP038802.1"/>
</dbReference>
<keyword evidence="1 6" id="KW-0489">Methyltransferase</keyword>
<evidence type="ECO:0000256" key="5">
    <source>
        <dbReference type="ARBA" id="ARBA00047422"/>
    </source>
</evidence>
<dbReference type="NCBIfam" id="TIGR00675">
    <property type="entry name" value="dcm"/>
    <property type="match status" value="1"/>
</dbReference>
<dbReference type="InterPro" id="IPR018117">
    <property type="entry name" value="C5_DNA_meth_AS"/>
</dbReference>
<dbReference type="PANTHER" id="PTHR10629:SF52">
    <property type="entry name" value="DNA (CYTOSINE-5)-METHYLTRANSFERASE 1"/>
    <property type="match status" value="1"/>
</dbReference>
<gene>
    <name evidence="9" type="primary">dcm</name>
    <name evidence="9" type="ORF">E4N76_00370</name>
</gene>
<evidence type="ECO:0000313" key="10">
    <source>
        <dbReference type="Proteomes" id="UP001059401"/>
    </source>
</evidence>
<evidence type="ECO:0000256" key="1">
    <source>
        <dbReference type="ARBA" id="ARBA00022603"/>
    </source>
</evidence>
<evidence type="ECO:0000313" key="9">
    <source>
        <dbReference type="EMBL" id="UTY27605.1"/>
    </source>
</evidence>
<reference evidence="9" key="1">
    <citation type="submission" date="2019-04" db="EMBL/GenBank/DDBJ databases">
        <title>Whole genome sequencing of oral phylogroup 2 treponemes.</title>
        <authorList>
            <person name="Chan Y."/>
            <person name="Zeng H.H."/>
            <person name="Yu X.L."/>
            <person name="Leung W.K."/>
            <person name="Watt R.M."/>
        </authorList>
    </citation>
    <scope>NUCLEOTIDE SEQUENCE</scope>
    <source>
        <strain evidence="9">OMZ 847</strain>
    </source>
</reference>
<keyword evidence="3 6" id="KW-0949">S-adenosyl-L-methionine</keyword>
<evidence type="ECO:0000256" key="3">
    <source>
        <dbReference type="ARBA" id="ARBA00022691"/>
    </source>
</evidence>
<dbReference type="Gene3D" id="3.40.50.150">
    <property type="entry name" value="Vaccinia Virus protein VP39"/>
    <property type="match status" value="1"/>
</dbReference>
<comment type="similarity">
    <text evidence="6 7">Belongs to the class I-like SAM-binding methyltransferase superfamily. C5-methyltransferase family.</text>
</comment>
<protein>
    <recommendedName>
        <fullName evidence="8">Cytosine-specific methyltransferase</fullName>
        <ecNumber evidence="8">2.1.1.37</ecNumber>
    </recommendedName>
</protein>
<dbReference type="InterPro" id="IPR001525">
    <property type="entry name" value="C5_MeTfrase"/>
</dbReference>
<dbReference type="InterPro" id="IPR029063">
    <property type="entry name" value="SAM-dependent_MTases_sf"/>
</dbReference>
<dbReference type="PANTHER" id="PTHR10629">
    <property type="entry name" value="CYTOSINE-SPECIFIC METHYLTRANSFERASE"/>
    <property type="match status" value="1"/>
</dbReference>
<dbReference type="GO" id="GO:0032259">
    <property type="term" value="P:methylation"/>
    <property type="evidence" value="ECO:0007669"/>
    <property type="project" value="UniProtKB-KW"/>
</dbReference>
<dbReference type="Pfam" id="PF00145">
    <property type="entry name" value="DNA_methylase"/>
    <property type="match status" value="1"/>
</dbReference>
<dbReference type="SUPFAM" id="SSF53335">
    <property type="entry name" value="S-adenosyl-L-methionine-dependent methyltransferases"/>
    <property type="match status" value="1"/>
</dbReference>
<keyword evidence="2 6" id="KW-0808">Transferase</keyword>
<feature type="active site" evidence="6">
    <location>
        <position position="71"/>
    </location>
</feature>
<keyword evidence="10" id="KW-1185">Reference proteome</keyword>
<evidence type="ECO:0000256" key="2">
    <source>
        <dbReference type="ARBA" id="ARBA00022679"/>
    </source>
</evidence>
<evidence type="ECO:0000256" key="7">
    <source>
        <dbReference type="RuleBase" id="RU000416"/>
    </source>
</evidence>
<organism evidence="9 10">
    <name type="scientific">Treponema putidum</name>
    <dbReference type="NCBI Taxonomy" id="221027"/>
    <lineage>
        <taxon>Bacteria</taxon>
        <taxon>Pseudomonadati</taxon>
        <taxon>Spirochaetota</taxon>
        <taxon>Spirochaetia</taxon>
        <taxon>Spirochaetales</taxon>
        <taxon>Treponemataceae</taxon>
        <taxon>Treponema</taxon>
    </lineage>
</organism>
<dbReference type="PRINTS" id="PR00105">
    <property type="entry name" value="C5METTRFRASE"/>
</dbReference>
<dbReference type="PROSITE" id="PS00094">
    <property type="entry name" value="C5_MTASE_1"/>
    <property type="match status" value="1"/>
</dbReference>
<keyword evidence="4" id="KW-0680">Restriction system</keyword>
<sequence length="398" mass="44599">MTYLSVCSGIEAATVAWEPLGFKPIGFAEIEPFPCELLKQKYPNVKNYGDITQYEKWNIGQFDILVGGTPCQSFSIAGKREGTADERGALMYSYLGIVEKYKPEWVIWENVPGVLSSGKGYDFASFLASLEKCGYGWAYRVLDAQYFGVPQRRRRVFVVGHSDNRTDLAAKVLFEQESVRRNIATGKKEGKEVTRKIEGSTRSTMYLTNSSDIRYKEAQDTADTVLSRYGTGGNNTLLVVESAYFRRGGNYKYHKDTKAATLRNAASPDCFDLVLDKPISATGNSAKSILYLTHPQKGDYTESNGIAGAVTAAYGMGGGHVPFLLEDEQFALMSKKQNYIRRLTPLECERLQGFHDNYTQIEWRGKPAEQCPDSLRYKAIGNSMAVPVMRWIGQRIKR</sequence>
<proteinExistence type="inferred from homology"/>
<dbReference type="Proteomes" id="UP001059401">
    <property type="component" value="Chromosome"/>
</dbReference>
<name>A0ABY5HR30_9SPIR</name>